<organism evidence="1 2">
    <name type="scientific">Paenibacillus motobuensis</name>
    <dbReference type="NCBI Taxonomy" id="295324"/>
    <lineage>
        <taxon>Bacteria</taxon>
        <taxon>Bacillati</taxon>
        <taxon>Bacillota</taxon>
        <taxon>Bacilli</taxon>
        <taxon>Bacillales</taxon>
        <taxon>Paenibacillaceae</taxon>
        <taxon>Paenibacillus</taxon>
    </lineage>
</organism>
<evidence type="ECO:0008006" key="3">
    <source>
        <dbReference type="Google" id="ProtNLM"/>
    </source>
</evidence>
<name>A0ABN0YM34_9BACL</name>
<comment type="caution">
    <text evidence="1">The sequence shown here is derived from an EMBL/GenBank/DDBJ whole genome shotgun (WGS) entry which is preliminary data.</text>
</comment>
<reference evidence="1 2" key="1">
    <citation type="journal article" date="2019" name="Int. J. Syst. Evol. Microbiol.">
        <title>The Global Catalogue of Microorganisms (GCM) 10K type strain sequencing project: providing services to taxonomists for standard genome sequencing and annotation.</title>
        <authorList>
            <consortium name="The Broad Institute Genomics Platform"/>
            <consortium name="The Broad Institute Genome Sequencing Center for Infectious Disease"/>
            <person name="Wu L."/>
            <person name="Ma J."/>
        </authorList>
    </citation>
    <scope>NUCLEOTIDE SEQUENCE [LARGE SCALE GENOMIC DNA]</scope>
    <source>
        <strain evidence="1 2">JCM 12774</strain>
    </source>
</reference>
<protein>
    <recommendedName>
        <fullName evidence="3">Transposase</fullName>
    </recommendedName>
</protein>
<accession>A0ABN0YM34</accession>
<dbReference type="Proteomes" id="UP001500340">
    <property type="component" value="Unassembled WGS sequence"/>
</dbReference>
<evidence type="ECO:0000313" key="2">
    <source>
        <dbReference type="Proteomes" id="UP001500340"/>
    </source>
</evidence>
<keyword evidence="2" id="KW-1185">Reference proteome</keyword>
<dbReference type="EMBL" id="BAAACX010000015">
    <property type="protein sequence ID" value="GAA0400438.1"/>
    <property type="molecule type" value="Genomic_DNA"/>
</dbReference>
<evidence type="ECO:0000313" key="1">
    <source>
        <dbReference type="EMBL" id="GAA0400438.1"/>
    </source>
</evidence>
<gene>
    <name evidence="1" type="ORF">GCM10008933_33750</name>
</gene>
<proteinExistence type="predicted"/>
<sequence length="85" mass="9831">MNLSTNKNKSNRLNSQLFSAKKGVNSSGIYVMTDYYGKRTDASVGKRGLALVLKLKIWDNSTDYILFGVTDERLFYSFEKRNWHE</sequence>